<keyword evidence="3" id="KW-1185">Reference proteome</keyword>
<comment type="caution">
    <text evidence="2">The sequence shown here is derived from an EMBL/GenBank/DDBJ whole genome shotgun (WGS) entry which is preliminary data.</text>
</comment>
<proteinExistence type="predicted"/>
<name>A0ABR7NAM5_9FIRM</name>
<feature type="transmembrane region" description="Helical" evidence="1">
    <location>
        <begin position="35"/>
        <end position="53"/>
    </location>
</feature>
<keyword evidence="1" id="KW-0472">Membrane</keyword>
<evidence type="ECO:0000256" key="1">
    <source>
        <dbReference type="SAM" id="Phobius"/>
    </source>
</evidence>
<feature type="transmembrane region" description="Helical" evidence="1">
    <location>
        <begin position="176"/>
        <end position="195"/>
    </location>
</feature>
<keyword evidence="1" id="KW-1133">Transmembrane helix</keyword>
<keyword evidence="1" id="KW-0812">Transmembrane</keyword>
<feature type="transmembrane region" description="Helical" evidence="1">
    <location>
        <begin position="146"/>
        <end position="164"/>
    </location>
</feature>
<dbReference type="RefSeq" id="WP_249307802.1">
    <property type="nucleotide sequence ID" value="NZ_JACRSZ010000005.1"/>
</dbReference>
<gene>
    <name evidence="2" type="ORF">H8716_06690</name>
</gene>
<protein>
    <submittedName>
        <fullName evidence="2">Nucleoside recognition protein</fullName>
    </submittedName>
</protein>
<reference evidence="2 3" key="1">
    <citation type="submission" date="2020-08" db="EMBL/GenBank/DDBJ databases">
        <title>Genome public.</title>
        <authorList>
            <person name="Liu C."/>
            <person name="Sun Q."/>
        </authorList>
    </citation>
    <scope>NUCLEOTIDE SEQUENCE [LARGE SCALE GENOMIC DNA]</scope>
    <source>
        <strain evidence="2 3">NSJ-46</strain>
    </source>
</reference>
<organism evidence="2 3">
    <name type="scientific">Jingyaoa shaoxingensis</name>
    <dbReference type="NCBI Taxonomy" id="2763671"/>
    <lineage>
        <taxon>Bacteria</taxon>
        <taxon>Bacillati</taxon>
        <taxon>Bacillota</taxon>
        <taxon>Clostridia</taxon>
        <taxon>Lachnospirales</taxon>
        <taxon>Lachnospiraceae</taxon>
        <taxon>Jingyaoa</taxon>
    </lineage>
</organism>
<dbReference type="EMBL" id="JACRSZ010000005">
    <property type="protein sequence ID" value="MBC8572773.1"/>
    <property type="molecule type" value="Genomic_DNA"/>
</dbReference>
<sequence>MDFLWAVMLAGGMVYGAFAGTLGEVTDGLLAAAKDAVQMGIGLAGMMAFWMGLMEIAQECGMIQAMSRRLHPIIRFLFPGIPDGHRAQECITTNMIANMLGLGSAATPAGLEAMRELEEISEGRRCGELPGKAVPRGTASNEMCTFLILNISSLQLIPVNMIAWRSEFESADPAAIVGPALIATACSTLAAMSYCKIKEKTGK</sequence>
<accession>A0ABR7NAM5</accession>
<dbReference type="Proteomes" id="UP000657421">
    <property type="component" value="Unassembled WGS sequence"/>
</dbReference>
<evidence type="ECO:0000313" key="3">
    <source>
        <dbReference type="Proteomes" id="UP000657421"/>
    </source>
</evidence>
<evidence type="ECO:0000313" key="2">
    <source>
        <dbReference type="EMBL" id="MBC8572773.1"/>
    </source>
</evidence>